<dbReference type="RefSeq" id="WP_084274705.1">
    <property type="nucleotide sequence ID" value="NZ_AP026671.1"/>
</dbReference>
<proteinExistence type="predicted"/>
<evidence type="ECO:0000313" key="2">
    <source>
        <dbReference type="Proteomes" id="UP000192602"/>
    </source>
</evidence>
<dbReference type="AlphaFoldDB" id="A0A1W1WQC8"/>
<accession>A0A1W1WQC8</accession>
<dbReference type="EMBL" id="FWWZ01000001">
    <property type="protein sequence ID" value="SMC08415.1"/>
    <property type="molecule type" value="Genomic_DNA"/>
</dbReference>
<sequence>MTLIDTLREKLAQNDLDSVLRKMGYCKLEHARKRLQSLLEAPNIESWLKKSSFDFHYSSKEFLRKLFEVLSLPLQPLEEELARIDKKTVALAKMQQPYIFVDTNFHRANQPIFALAMLEGRRHIGIDKEMLYKKSLDEVLKMVSEIIQEHYKQTKGKLELWGKIQRYIYHHSDGRVFVFDTKGKLIPNPEKVEENRAILSVNGRTIPLVFEENNHSTTP</sequence>
<dbReference type="STRING" id="1069081.SAMN05660197_0167"/>
<keyword evidence="2" id="KW-1185">Reference proteome</keyword>
<name>A0A1W1WQC8_9BACT</name>
<dbReference type="Proteomes" id="UP000192602">
    <property type="component" value="Unassembled WGS sequence"/>
</dbReference>
<reference evidence="2" key="1">
    <citation type="submission" date="2017-04" db="EMBL/GenBank/DDBJ databases">
        <authorList>
            <person name="Varghese N."/>
            <person name="Submissions S."/>
        </authorList>
    </citation>
    <scope>NUCLEOTIDE SEQUENCE [LARGE SCALE GENOMIC DNA]</scope>
    <source>
        <strain evidence="2">DSM 16512</strain>
    </source>
</reference>
<evidence type="ECO:0000313" key="1">
    <source>
        <dbReference type="EMBL" id="SMC08415.1"/>
    </source>
</evidence>
<dbReference type="OrthoDB" id="5358624at2"/>
<gene>
    <name evidence="1" type="ORF">SAMN05660197_0167</name>
</gene>
<protein>
    <submittedName>
        <fullName evidence="1">Uncharacterized protein</fullName>
    </submittedName>
</protein>
<organism evidence="1 2">
    <name type="scientific">Nitratiruptor tergarcus DSM 16512</name>
    <dbReference type="NCBI Taxonomy" id="1069081"/>
    <lineage>
        <taxon>Bacteria</taxon>
        <taxon>Pseudomonadati</taxon>
        <taxon>Campylobacterota</taxon>
        <taxon>Epsilonproteobacteria</taxon>
        <taxon>Nautiliales</taxon>
        <taxon>Nitratiruptoraceae</taxon>
        <taxon>Nitratiruptor</taxon>
    </lineage>
</organism>